<dbReference type="SMART" id="SM00534">
    <property type="entry name" value="MUTSac"/>
    <property type="match status" value="1"/>
</dbReference>
<dbReference type="InterPro" id="IPR003583">
    <property type="entry name" value="Hlx-hairpin-Hlx_DNA-bd_motif"/>
</dbReference>
<evidence type="ECO:0000313" key="8">
    <source>
        <dbReference type="EMBL" id="MFC4359495.1"/>
    </source>
</evidence>
<dbReference type="HAMAP" id="MF_00971">
    <property type="entry name" value="MutS2_archaea"/>
    <property type="match status" value="1"/>
</dbReference>
<dbReference type="InterPro" id="IPR000432">
    <property type="entry name" value="DNA_mismatch_repair_MutS_C"/>
</dbReference>
<dbReference type="EMBL" id="JBHSDS010000008">
    <property type="protein sequence ID" value="MFC4359495.1"/>
    <property type="molecule type" value="Genomic_DNA"/>
</dbReference>
<comment type="function">
    <text evidence="4">Has ATPase and non-specific DNA-binding activities.</text>
</comment>
<evidence type="ECO:0000256" key="2">
    <source>
        <dbReference type="ARBA" id="ARBA00022840"/>
    </source>
</evidence>
<dbReference type="SUPFAM" id="SSF47781">
    <property type="entry name" value="RuvA domain 2-like"/>
    <property type="match status" value="1"/>
</dbReference>
<dbReference type="PANTHER" id="PTHR11361">
    <property type="entry name" value="DNA MISMATCH REPAIR PROTEIN MUTS FAMILY MEMBER"/>
    <property type="match status" value="1"/>
</dbReference>
<keyword evidence="3 4" id="KW-0238">DNA-binding</keyword>
<feature type="binding site" evidence="4">
    <location>
        <begin position="507"/>
        <end position="514"/>
    </location>
    <ligand>
        <name>ATP</name>
        <dbReference type="ChEBI" id="CHEBI:30616"/>
    </ligand>
</feature>
<dbReference type="RefSeq" id="WP_267621701.1">
    <property type="nucleotide sequence ID" value="NZ_JAODIW010000006.1"/>
</dbReference>
<feature type="compositionally biased region" description="Basic and acidic residues" evidence="5">
    <location>
        <begin position="14"/>
        <end position="36"/>
    </location>
</feature>
<comment type="cofactor">
    <cofactor evidence="4">
        <name>a divalent metal cation</name>
        <dbReference type="ChEBI" id="CHEBI:60240"/>
    </cofactor>
</comment>
<reference evidence="8 9" key="1">
    <citation type="journal article" date="2019" name="Int. J. Syst. Evol. Microbiol.">
        <title>The Global Catalogue of Microorganisms (GCM) 10K type strain sequencing project: providing services to taxonomists for standard genome sequencing and annotation.</title>
        <authorList>
            <consortium name="The Broad Institute Genomics Platform"/>
            <consortium name="The Broad Institute Genome Sequencing Center for Infectious Disease"/>
            <person name="Wu L."/>
            <person name="Ma J."/>
        </authorList>
    </citation>
    <scope>NUCLEOTIDE SEQUENCE [LARGE SCALE GENOMIC DNA]</scope>
    <source>
        <strain evidence="8 9">CGMCC 1.12553</strain>
    </source>
</reference>
<feature type="region of interest" description="Disordered" evidence="5">
    <location>
        <begin position="669"/>
        <end position="688"/>
    </location>
</feature>
<dbReference type="InterPro" id="IPR010994">
    <property type="entry name" value="RuvA_2-like"/>
</dbReference>
<sequence length="700" mass="74551">MGTEGGAASESETEAERTDESSDANRELTDIKGVGEKTAESLAALGDAREALETGDVARLARAPGITEGRAAAIARAAVRDRHGDDGSFLATDRAREIYRDALALLQSRTRTDYAAKRLETLFPTASADRIEEVREFAAGAMERDPDPAVLGALDGVSPLDSPSVGRVRERCLATADAEVYAEAKQAIPELSVEVVEDNRDVAELARSYSTVVVLDEEFAGLDVEGDVQVVPDALERPGEVVPERLLAFFAGNRERLLAALDVHEAAGMEPACDPEALRDALSRVDDDGTVLGDDELDRLAAAADDVDAAASTAESAANDHLRDAIRERDVTIEGTDFLSLVEQGARVDSLLSRELSDDYDEALTTAREHVVDTLDLKPEEADLAERTFGGEPTFPVERNGEAVSRLRTELVAARDRRAARLKSELAADLLDLREPVEDLVRDALELDVELAISRFARDFDCVLPEFLDGDDAGFTIEGGRSPLLDVDFDEVDPVDYSVSGVTLLSGVNSGGKTSTLDLVGLVVVLAQMGLPVPAERVELRRFEELHYYAKSQGTLDAGAFEATLRDFAALTEGAGNRLVLVDELESITEPGASAKIIAGILEELDGQGATAVFVSHLAGGIREAADVDVAVDGIEAVGLEDGELQVNRSPVKDHLARSTPELIVEKLAGESNGSGGGSKSGADDGDGRVGFYDRLLGKF</sequence>
<feature type="compositionally biased region" description="Low complexity" evidence="5">
    <location>
        <begin position="1"/>
        <end position="10"/>
    </location>
</feature>
<comment type="similarity">
    <text evidence="4">Belongs to the DNA mismatch repair MutS family. Archaeal Muts2 subfamily.</text>
</comment>
<evidence type="ECO:0000313" key="9">
    <source>
        <dbReference type="Proteomes" id="UP001595921"/>
    </source>
</evidence>
<gene>
    <name evidence="4" type="primary">mutS2</name>
    <name evidence="8" type="ORF">ACFO0N_16250</name>
</gene>
<dbReference type="Gene3D" id="1.10.150.20">
    <property type="entry name" value="5' to 3' exonuclease, C-terminal subdomain"/>
    <property type="match status" value="1"/>
</dbReference>
<dbReference type="GO" id="GO:0003677">
    <property type="term" value="F:DNA binding"/>
    <property type="evidence" value="ECO:0007669"/>
    <property type="project" value="UniProtKB-UniRule"/>
</dbReference>
<dbReference type="Pfam" id="PF14520">
    <property type="entry name" value="HHH_5"/>
    <property type="match status" value="1"/>
</dbReference>
<keyword evidence="2 4" id="KW-0067">ATP-binding</keyword>
<dbReference type="SMART" id="SM00278">
    <property type="entry name" value="HhH1"/>
    <property type="match status" value="2"/>
</dbReference>
<name>A0ABD5PF30_9EURY</name>
<keyword evidence="1 4" id="KW-0547">Nucleotide-binding</keyword>
<dbReference type="InterPro" id="IPR027417">
    <property type="entry name" value="P-loop_NTPase"/>
</dbReference>
<dbReference type="Gene3D" id="3.40.50.300">
    <property type="entry name" value="P-loop containing nucleotide triphosphate hydrolases"/>
    <property type="match status" value="1"/>
</dbReference>
<dbReference type="InterPro" id="IPR012401">
    <property type="entry name" value="DNA-bd_MutS2_arc"/>
</dbReference>
<dbReference type="AlphaFoldDB" id="A0ABD5PF30"/>
<evidence type="ECO:0000256" key="3">
    <source>
        <dbReference type="ARBA" id="ARBA00023125"/>
    </source>
</evidence>
<feature type="domain" description="Helix-hairpin-helix DNA-binding motif class 1" evidence="6">
    <location>
        <begin position="58"/>
        <end position="77"/>
    </location>
</feature>
<dbReference type="GO" id="GO:0016787">
    <property type="term" value="F:hydrolase activity"/>
    <property type="evidence" value="ECO:0007669"/>
    <property type="project" value="UniProtKB-KW"/>
</dbReference>
<accession>A0ABD5PF30</accession>
<dbReference type="PIRSF" id="PIRSF029254">
    <property type="entry name" value="MutS_C_archaeal"/>
    <property type="match status" value="1"/>
</dbReference>
<evidence type="ECO:0000259" key="6">
    <source>
        <dbReference type="SMART" id="SM00278"/>
    </source>
</evidence>
<dbReference type="PANTHER" id="PTHR11361:SF125">
    <property type="entry name" value="DNA-BINDING PROTEIN MUTS2"/>
    <property type="match status" value="1"/>
</dbReference>
<evidence type="ECO:0000256" key="1">
    <source>
        <dbReference type="ARBA" id="ARBA00022741"/>
    </source>
</evidence>
<dbReference type="InterPro" id="IPR045076">
    <property type="entry name" value="MutS"/>
</dbReference>
<dbReference type="Proteomes" id="UP001595921">
    <property type="component" value="Unassembled WGS sequence"/>
</dbReference>
<comment type="caution">
    <text evidence="8">The sequence shown here is derived from an EMBL/GenBank/DDBJ whole genome shotgun (WGS) entry which is preliminary data.</text>
</comment>
<evidence type="ECO:0000256" key="4">
    <source>
        <dbReference type="HAMAP-Rule" id="MF_00971"/>
    </source>
</evidence>
<feature type="region of interest" description="Disordered" evidence="5">
    <location>
        <begin position="1"/>
        <end position="36"/>
    </location>
</feature>
<organism evidence="8 9">
    <name type="scientific">Halobium salinum</name>
    <dbReference type="NCBI Taxonomy" id="1364940"/>
    <lineage>
        <taxon>Archaea</taxon>
        <taxon>Methanobacteriati</taxon>
        <taxon>Methanobacteriota</taxon>
        <taxon>Stenosarchaea group</taxon>
        <taxon>Halobacteria</taxon>
        <taxon>Halobacteriales</taxon>
        <taxon>Haloferacaceae</taxon>
        <taxon>Halobium</taxon>
    </lineage>
</organism>
<feature type="domain" description="Helix-hairpin-helix DNA-binding motif class 1" evidence="6">
    <location>
        <begin position="26"/>
        <end position="45"/>
    </location>
</feature>
<keyword evidence="9" id="KW-1185">Reference proteome</keyword>
<dbReference type="GO" id="GO:0005524">
    <property type="term" value="F:ATP binding"/>
    <property type="evidence" value="ECO:0007669"/>
    <property type="project" value="UniProtKB-UniRule"/>
</dbReference>
<proteinExistence type="inferred from homology"/>
<dbReference type="SUPFAM" id="SSF52540">
    <property type="entry name" value="P-loop containing nucleoside triphosphate hydrolases"/>
    <property type="match status" value="1"/>
</dbReference>
<evidence type="ECO:0000259" key="7">
    <source>
        <dbReference type="SMART" id="SM00534"/>
    </source>
</evidence>
<feature type="domain" description="DNA mismatch repair proteins mutS family" evidence="7">
    <location>
        <begin position="500"/>
        <end position="700"/>
    </location>
</feature>
<protein>
    <recommendedName>
        <fullName evidence="4">DNA-binding protein MutS2</fullName>
    </recommendedName>
</protein>
<keyword evidence="4" id="KW-0378">Hydrolase</keyword>
<dbReference type="Pfam" id="PF00488">
    <property type="entry name" value="MutS_V"/>
    <property type="match status" value="1"/>
</dbReference>
<evidence type="ECO:0000256" key="5">
    <source>
        <dbReference type="SAM" id="MobiDB-lite"/>
    </source>
</evidence>